<name>A0A4Z1BPE6_9GAMM</name>
<evidence type="ECO:0000256" key="6">
    <source>
        <dbReference type="ARBA" id="ARBA00022519"/>
    </source>
</evidence>
<dbReference type="PANTHER" id="PTHR47755">
    <property type="entry name" value="CELL DIVISION PROTEIN FTSX"/>
    <property type="match status" value="1"/>
</dbReference>
<comment type="subunit">
    <text evidence="3">Forms a membrane-associated complex with FtsE.</text>
</comment>
<keyword evidence="18" id="KW-1185">Reference proteome</keyword>
<gene>
    <name evidence="17" type="primary">ftsX</name>
    <name evidence="17" type="ORF">E5Q11_14210</name>
</gene>
<evidence type="ECO:0000259" key="16">
    <source>
        <dbReference type="Pfam" id="PF18075"/>
    </source>
</evidence>
<keyword evidence="6 12" id="KW-0997">Cell inner membrane</keyword>
<comment type="subcellular location">
    <subcellularLocation>
        <location evidence="1">Cell inner membrane</location>
        <topology evidence="1">Multi-pass membrane protein</topology>
    </subcellularLocation>
</comment>
<reference evidence="17 18" key="1">
    <citation type="submission" date="2019-04" db="EMBL/GenBank/DDBJ databases">
        <authorList>
            <person name="Park S."/>
            <person name="Yoon J.-H."/>
        </authorList>
    </citation>
    <scope>NUCLEOTIDE SEQUENCE [LARGE SCALE GENOMIC DNA]</scope>
    <source>
        <strain evidence="17 18">HJM-18</strain>
    </source>
</reference>
<feature type="transmembrane region" description="Helical" evidence="14">
    <location>
        <begin position="59"/>
        <end position="79"/>
    </location>
</feature>
<sequence>MADAQNRRKDPSRESDTRSRGARTTRSPLAQQASSYFGHHRKVARDSARRLWQAPVASLMTWTVMGVALALPVALMLLLTSLQGVSAGWESSARVTAYLAEEVTLEQAQTLKQTVAGDSRVAEVELIDRDTALDEFRASSGLEDALDYLDGNPLPHTLLVTPSDGSRTADGVQTLLALVEGMDGVEQVQVDLGWLQRLNAMTELLGRAVWALALLLAAAVVLVIGNTVRLSIENRRDEILVAKLVGGTDAFVRRPFLYTGAWFGLGGGVVAWLLLQLSLWWLSGPVERLAGLYRSDFSLSGLTFDGIIALIIAAMLLGWLGAWVAVKRHLDDIEPGEIAGG</sequence>
<dbReference type="PANTHER" id="PTHR47755:SF1">
    <property type="entry name" value="CELL DIVISION PROTEIN FTSX"/>
    <property type="match status" value="1"/>
</dbReference>
<dbReference type="GO" id="GO:0005886">
    <property type="term" value="C:plasma membrane"/>
    <property type="evidence" value="ECO:0007669"/>
    <property type="project" value="UniProtKB-SubCell"/>
</dbReference>
<evidence type="ECO:0000256" key="11">
    <source>
        <dbReference type="ARBA" id="ARBA00023306"/>
    </source>
</evidence>
<dbReference type="InterPro" id="IPR040690">
    <property type="entry name" value="FtsX_ECD"/>
</dbReference>
<comment type="similarity">
    <text evidence="2 12">Belongs to the ABC-4 integral membrane protein family. FtsX subfamily.</text>
</comment>
<evidence type="ECO:0000259" key="15">
    <source>
        <dbReference type="Pfam" id="PF02687"/>
    </source>
</evidence>
<feature type="transmembrane region" description="Helical" evidence="14">
    <location>
        <begin position="208"/>
        <end position="228"/>
    </location>
</feature>
<evidence type="ECO:0000256" key="1">
    <source>
        <dbReference type="ARBA" id="ARBA00004429"/>
    </source>
</evidence>
<evidence type="ECO:0000256" key="9">
    <source>
        <dbReference type="ARBA" id="ARBA00022989"/>
    </source>
</evidence>
<dbReference type="NCBIfam" id="TIGR00439">
    <property type="entry name" value="FtsX_Gneg"/>
    <property type="match status" value="1"/>
</dbReference>
<dbReference type="Pfam" id="PF18075">
    <property type="entry name" value="FtsX_ECD"/>
    <property type="match status" value="1"/>
</dbReference>
<evidence type="ECO:0000256" key="4">
    <source>
        <dbReference type="ARBA" id="ARBA00021907"/>
    </source>
</evidence>
<evidence type="ECO:0000256" key="8">
    <source>
        <dbReference type="ARBA" id="ARBA00022692"/>
    </source>
</evidence>
<feature type="domain" description="FtsX extracellular" evidence="16">
    <location>
        <begin position="94"/>
        <end position="188"/>
    </location>
</feature>
<accession>A0A4Z1BPE6</accession>
<feature type="transmembrane region" description="Helical" evidence="14">
    <location>
        <begin position="302"/>
        <end position="326"/>
    </location>
</feature>
<dbReference type="Gene3D" id="3.30.70.3040">
    <property type="match status" value="1"/>
</dbReference>
<feature type="region of interest" description="Disordered" evidence="13">
    <location>
        <begin position="1"/>
        <end position="31"/>
    </location>
</feature>
<feature type="compositionally biased region" description="Basic and acidic residues" evidence="13">
    <location>
        <begin position="1"/>
        <end position="19"/>
    </location>
</feature>
<evidence type="ECO:0000256" key="14">
    <source>
        <dbReference type="SAM" id="Phobius"/>
    </source>
</evidence>
<dbReference type="InterPro" id="IPR047590">
    <property type="entry name" value="FtsX_proteobact-type"/>
</dbReference>
<comment type="function">
    <text evidence="12">Part of the ABC transporter FtsEX involved in cellular division.</text>
</comment>
<keyword evidence="10 12" id="KW-0472">Membrane</keyword>
<dbReference type="Pfam" id="PF02687">
    <property type="entry name" value="FtsX"/>
    <property type="match status" value="1"/>
</dbReference>
<dbReference type="PIRSF" id="PIRSF003097">
    <property type="entry name" value="FtsX"/>
    <property type="match status" value="1"/>
</dbReference>
<dbReference type="InterPro" id="IPR003838">
    <property type="entry name" value="ABC3_permease_C"/>
</dbReference>
<dbReference type="GO" id="GO:0032153">
    <property type="term" value="C:cell division site"/>
    <property type="evidence" value="ECO:0007669"/>
    <property type="project" value="TreeGrafter"/>
</dbReference>
<evidence type="ECO:0000256" key="2">
    <source>
        <dbReference type="ARBA" id="ARBA00007379"/>
    </source>
</evidence>
<feature type="domain" description="ABC3 transporter permease C-terminal" evidence="15">
    <location>
        <begin position="211"/>
        <end position="328"/>
    </location>
</feature>
<feature type="transmembrane region" description="Helical" evidence="14">
    <location>
        <begin position="261"/>
        <end position="282"/>
    </location>
</feature>
<evidence type="ECO:0000256" key="10">
    <source>
        <dbReference type="ARBA" id="ARBA00023136"/>
    </source>
</evidence>
<proteinExistence type="inferred from homology"/>
<keyword evidence="8 14" id="KW-0812">Transmembrane</keyword>
<keyword evidence="7 12" id="KW-0132">Cell division</keyword>
<keyword evidence="11 12" id="KW-0131">Cell cycle</keyword>
<dbReference type="Proteomes" id="UP000298325">
    <property type="component" value="Unassembled WGS sequence"/>
</dbReference>
<organism evidence="17 18">
    <name type="scientific">Marinobacter confluentis</name>
    <dbReference type="NCBI Taxonomy" id="1697557"/>
    <lineage>
        <taxon>Bacteria</taxon>
        <taxon>Pseudomonadati</taxon>
        <taxon>Pseudomonadota</taxon>
        <taxon>Gammaproteobacteria</taxon>
        <taxon>Pseudomonadales</taxon>
        <taxon>Marinobacteraceae</taxon>
        <taxon>Marinobacter</taxon>
    </lineage>
</organism>
<evidence type="ECO:0000313" key="17">
    <source>
        <dbReference type="EMBL" id="TGN38881.1"/>
    </source>
</evidence>
<keyword evidence="9 14" id="KW-1133">Transmembrane helix</keyword>
<dbReference type="RefSeq" id="WP_135804106.1">
    <property type="nucleotide sequence ID" value="NZ_SRPF01000004.1"/>
</dbReference>
<protein>
    <recommendedName>
        <fullName evidence="4 12">Cell division protein FtsX</fullName>
    </recommendedName>
</protein>
<dbReference type="GO" id="GO:0051301">
    <property type="term" value="P:cell division"/>
    <property type="evidence" value="ECO:0007669"/>
    <property type="project" value="UniProtKB-KW"/>
</dbReference>
<dbReference type="EMBL" id="SRPF01000004">
    <property type="protein sequence ID" value="TGN38881.1"/>
    <property type="molecule type" value="Genomic_DNA"/>
</dbReference>
<dbReference type="AlphaFoldDB" id="A0A4Z1BPE6"/>
<evidence type="ECO:0000256" key="5">
    <source>
        <dbReference type="ARBA" id="ARBA00022475"/>
    </source>
</evidence>
<feature type="compositionally biased region" description="Polar residues" evidence="13">
    <location>
        <begin position="22"/>
        <end position="31"/>
    </location>
</feature>
<evidence type="ECO:0000256" key="3">
    <source>
        <dbReference type="ARBA" id="ARBA00011160"/>
    </source>
</evidence>
<evidence type="ECO:0000256" key="7">
    <source>
        <dbReference type="ARBA" id="ARBA00022618"/>
    </source>
</evidence>
<keyword evidence="5 12" id="KW-1003">Cell membrane</keyword>
<evidence type="ECO:0000256" key="13">
    <source>
        <dbReference type="SAM" id="MobiDB-lite"/>
    </source>
</evidence>
<dbReference type="InterPro" id="IPR004513">
    <property type="entry name" value="FtsX"/>
</dbReference>
<comment type="caution">
    <text evidence="17">The sequence shown here is derived from an EMBL/GenBank/DDBJ whole genome shotgun (WGS) entry which is preliminary data.</text>
</comment>
<evidence type="ECO:0000256" key="12">
    <source>
        <dbReference type="PIRNR" id="PIRNR003097"/>
    </source>
</evidence>
<evidence type="ECO:0000313" key="18">
    <source>
        <dbReference type="Proteomes" id="UP000298325"/>
    </source>
</evidence>
<dbReference type="OrthoDB" id="9813411at2"/>